<accession>A0ACB7WQH1</accession>
<reference evidence="2" key="1">
    <citation type="journal article" date="2022" name="Nat. Commun.">
        <title>Chromosome evolution and the genetic basis of agronomically important traits in greater yam.</title>
        <authorList>
            <person name="Bredeson J.V."/>
            <person name="Lyons J.B."/>
            <person name="Oniyinde I.O."/>
            <person name="Okereke N.R."/>
            <person name="Kolade O."/>
            <person name="Nnabue I."/>
            <person name="Nwadili C.O."/>
            <person name="Hribova E."/>
            <person name="Parker M."/>
            <person name="Nwogha J."/>
            <person name="Shu S."/>
            <person name="Carlson J."/>
            <person name="Kariba R."/>
            <person name="Muthemba S."/>
            <person name="Knop K."/>
            <person name="Barton G.J."/>
            <person name="Sherwood A.V."/>
            <person name="Lopez-Montes A."/>
            <person name="Asiedu R."/>
            <person name="Jamnadass R."/>
            <person name="Muchugi A."/>
            <person name="Goodstein D."/>
            <person name="Egesi C.N."/>
            <person name="Featherston J."/>
            <person name="Asfaw A."/>
            <person name="Simpson G.G."/>
            <person name="Dolezel J."/>
            <person name="Hendre P.S."/>
            <person name="Van Deynze A."/>
            <person name="Kumar P.L."/>
            <person name="Obidiegwu J.E."/>
            <person name="Bhattacharjee R."/>
            <person name="Rokhsar D.S."/>
        </authorList>
    </citation>
    <scope>NUCLEOTIDE SEQUENCE [LARGE SCALE GENOMIC DNA]</scope>
    <source>
        <strain evidence="2">cv. TDa95/00328</strain>
    </source>
</reference>
<gene>
    <name evidence="1" type="ORF">IHE45_02G049800</name>
</gene>
<protein>
    <submittedName>
        <fullName evidence="1">Transferase protein</fullName>
        <ecNumber evidence="1">2.3.1.153</ecNumber>
    </submittedName>
</protein>
<comment type="caution">
    <text evidence="1">The sequence shown here is derived from an EMBL/GenBank/DDBJ whole genome shotgun (WGS) entry which is preliminary data.</text>
</comment>
<dbReference type="EMBL" id="CM037012">
    <property type="protein sequence ID" value="KAH7690473.1"/>
    <property type="molecule type" value="Genomic_DNA"/>
</dbReference>
<evidence type="ECO:0000313" key="2">
    <source>
        <dbReference type="Proteomes" id="UP000827976"/>
    </source>
</evidence>
<proteinExistence type="predicted"/>
<keyword evidence="1" id="KW-0808">Transferase</keyword>
<keyword evidence="1" id="KW-0012">Acyltransferase</keyword>
<dbReference type="EC" id="2.3.1.153" evidence="1"/>
<name>A0ACB7WQH1_DIOAL</name>
<organism evidence="1 2">
    <name type="scientific">Dioscorea alata</name>
    <name type="common">Purple yam</name>
    <dbReference type="NCBI Taxonomy" id="55571"/>
    <lineage>
        <taxon>Eukaryota</taxon>
        <taxon>Viridiplantae</taxon>
        <taxon>Streptophyta</taxon>
        <taxon>Embryophyta</taxon>
        <taxon>Tracheophyta</taxon>
        <taxon>Spermatophyta</taxon>
        <taxon>Magnoliopsida</taxon>
        <taxon>Liliopsida</taxon>
        <taxon>Dioscoreales</taxon>
        <taxon>Dioscoreaceae</taxon>
        <taxon>Dioscorea</taxon>
    </lineage>
</organism>
<sequence length="438" mass="48804">MAMLYSTTTQVLQTCKVSPPPFASGDTTNILPCTFFDLIFMHFHPVQRVFFYDFPHSSHHFISSEFPSLKHSLSLTLSRFYPLAGCLLMQADGKPELVFSAGDSVAVTIAVSSDDFHELSSDLAREMSRFHVLLPKLVEKEVLAIQVTIFPNSGISIGTTMHHGVGDGATYTHFMKTWSAVHRFGELTAFSMVLPPFQDRSKVRDDRGLERLFMEELEGFNGGDGLDKWDLHGCNDVVLATFLFGRERVEKMKKKTLSNCSVSALACGYMWSCLVKTRKDMSKKMVHFGFVTGCRARIEPALPTNYFGNCLGICCVEAERSQVVDEERLVAAEAIWEVIKGLEKGVMEGADKWVSNVYKYASERAMTVAGSPKLGVYEVEFGWGKPKKVDIVSIERTGAISLTESRDGDDGIEAGLALPRHEMEEFVACFLNGFMEEI</sequence>
<keyword evidence="2" id="KW-1185">Reference proteome</keyword>
<evidence type="ECO:0000313" key="1">
    <source>
        <dbReference type="EMBL" id="KAH7690473.1"/>
    </source>
</evidence>
<dbReference type="Proteomes" id="UP000827976">
    <property type="component" value="Chromosome 2"/>
</dbReference>